<reference evidence="2 3" key="1">
    <citation type="submission" date="2020-03" db="EMBL/GenBank/DDBJ databases">
        <title>Draft Genome Sequence of Cudoniella acicularis.</title>
        <authorList>
            <person name="Buettner E."/>
            <person name="Kellner H."/>
        </authorList>
    </citation>
    <scope>NUCLEOTIDE SEQUENCE [LARGE SCALE GENOMIC DNA]</scope>
    <source>
        <strain evidence="2 3">DSM 108380</strain>
    </source>
</reference>
<feature type="compositionally biased region" description="Basic and acidic residues" evidence="1">
    <location>
        <begin position="1"/>
        <end position="11"/>
    </location>
</feature>
<comment type="caution">
    <text evidence="2">The sequence shown here is derived from an EMBL/GenBank/DDBJ whole genome shotgun (WGS) entry which is preliminary data.</text>
</comment>
<keyword evidence="3" id="KW-1185">Reference proteome</keyword>
<dbReference type="Proteomes" id="UP000566819">
    <property type="component" value="Unassembled WGS sequence"/>
</dbReference>
<feature type="region of interest" description="Disordered" evidence="1">
    <location>
        <begin position="140"/>
        <end position="169"/>
    </location>
</feature>
<evidence type="ECO:0000256" key="1">
    <source>
        <dbReference type="SAM" id="MobiDB-lite"/>
    </source>
</evidence>
<evidence type="ECO:0000313" key="3">
    <source>
        <dbReference type="Proteomes" id="UP000566819"/>
    </source>
</evidence>
<organism evidence="2 3">
    <name type="scientific">Cudoniella acicularis</name>
    <dbReference type="NCBI Taxonomy" id="354080"/>
    <lineage>
        <taxon>Eukaryota</taxon>
        <taxon>Fungi</taxon>
        <taxon>Dikarya</taxon>
        <taxon>Ascomycota</taxon>
        <taxon>Pezizomycotina</taxon>
        <taxon>Leotiomycetes</taxon>
        <taxon>Helotiales</taxon>
        <taxon>Tricladiaceae</taxon>
        <taxon>Cudoniella</taxon>
    </lineage>
</organism>
<accession>A0A8H4W519</accession>
<feature type="compositionally biased region" description="Polar residues" evidence="1">
    <location>
        <begin position="157"/>
        <end position="169"/>
    </location>
</feature>
<feature type="compositionally biased region" description="Basic and acidic residues" evidence="1">
    <location>
        <begin position="98"/>
        <end position="116"/>
    </location>
</feature>
<proteinExistence type="predicted"/>
<feature type="compositionally biased region" description="Acidic residues" evidence="1">
    <location>
        <begin position="140"/>
        <end position="149"/>
    </location>
</feature>
<sequence>MPHRNNKETIRIIRHTGNGEIPSKKRCQQTKHAACLLEAGIGPAGGGVESQDVGEAEHEEGEPEPEEEGEDDGGVQREEPEEEGEDEPSLEVSQQVVDFRREKGAGKGEWKGKRTCHGVEADGGLELVVFILSGDVETAWSEEDGEGDPETAVRAQSCCSGGVSSSDFP</sequence>
<dbReference type="AlphaFoldDB" id="A0A8H4W519"/>
<feature type="compositionally biased region" description="Acidic residues" evidence="1">
    <location>
        <begin position="52"/>
        <end position="89"/>
    </location>
</feature>
<protein>
    <submittedName>
        <fullName evidence="2">Uncharacterized protein</fullName>
    </submittedName>
</protein>
<evidence type="ECO:0000313" key="2">
    <source>
        <dbReference type="EMBL" id="KAF4631214.1"/>
    </source>
</evidence>
<gene>
    <name evidence="2" type="ORF">G7Y89_g6925</name>
</gene>
<name>A0A8H4W519_9HELO</name>
<feature type="region of interest" description="Disordered" evidence="1">
    <location>
        <begin position="1"/>
        <end position="116"/>
    </location>
</feature>
<dbReference type="EMBL" id="JAAMPI010000466">
    <property type="protein sequence ID" value="KAF4631214.1"/>
    <property type="molecule type" value="Genomic_DNA"/>
</dbReference>